<sequence>MSSYIFPGRGFSRLETGTQKERRYLPQFRSELNMLVSVTWGLCTCSTALDLLSQLRLPVNLPSRSKPACHLVGTISGRRLDLVCLTWLSIPCIPVCHGSDKGRLSLAKVTMELSGATAIHHFGRVRAGASPTGPNLALAETMCTKPQGISHGSSTSEANRSPISPRCSHRSLPSH</sequence>
<comment type="caution">
    <text evidence="2">The sequence shown here is derived from an EMBL/GenBank/DDBJ whole genome shotgun (WGS) entry which is preliminary data.</text>
</comment>
<dbReference type="RefSeq" id="XP_060451947.1">
    <property type="nucleotide sequence ID" value="XM_060581601.1"/>
</dbReference>
<evidence type="ECO:0000313" key="3">
    <source>
        <dbReference type="Proteomes" id="UP001243989"/>
    </source>
</evidence>
<keyword evidence="3" id="KW-1185">Reference proteome</keyword>
<organism evidence="2 3">
    <name type="scientific">Colletotrichum phormii</name>
    <dbReference type="NCBI Taxonomy" id="359342"/>
    <lineage>
        <taxon>Eukaryota</taxon>
        <taxon>Fungi</taxon>
        <taxon>Dikarya</taxon>
        <taxon>Ascomycota</taxon>
        <taxon>Pezizomycotina</taxon>
        <taxon>Sordariomycetes</taxon>
        <taxon>Hypocreomycetidae</taxon>
        <taxon>Glomerellales</taxon>
        <taxon>Glomerellaceae</taxon>
        <taxon>Colletotrichum</taxon>
        <taxon>Colletotrichum acutatum species complex</taxon>
    </lineage>
</organism>
<feature type="compositionally biased region" description="Polar residues" evidence="1">
    <location>
        <begin position="150"/>
        <end position="162"/>
    </location>
</feature>
<dbReference type="Proteomes" id="UP001243989">
    <property type="component" value="Unassembled WGS sequence"/>
</dbReference>
<accession>A0AAJ0A3P6</accession>
<gene>
    <name evidence="2" type="ORF">BDP81DRAFT_12065</name>
</gene>
<dbReference type="GeneID" id="85466463"/>
<evidence type="ECO:0000313" key="2">
    <source>
        <dbReference type="EMBL" id="KAK1655903.1"/>
    </source>
</evidence>
<dbReference type="EMBL" id="JAHMHQ010000001">
    <property type="protein sequence ID" value="KAK1655903.1"/>
    <property type="molecule type" value="Genomic_DNA"/>
</dbReference>
<name>A0AAJ0A3P6_9PEZI</name>
<dbReference type="AlphaFoldDB" id="A0AAJ0A3P6"/>
<feature type="region of interest" description="Disordered" evidence="1">
    <location>
        <begin position="148"/>
        <end position="175"/>
    </location>
</feature>
<reference evidence="2" key="1">
    <citation type="submission" date="2021-06" db="EMBL/GenBank/DDBJ databases">
        <title>Comparative genomics, transcriptomics and evolutionary studies reveal genomic signatures of adaptation to plant cell wall in hemibiotrophic fungi.</title>
        <authorList>
            <consortium name="DOE Joint Genome Institute"/>
            <person name="Baroncelli R."/>
            <person name="Diaz J.F."/>
            <person name="Benocci T."/>
            <person name="Peng M."/>
            <person name="Battaglia E."/>
            <person name="Haridas S."/>
            <person name="Andreopoulos W."/>
            <person name="Labutti K."/>
            <person name="Pangilinan J."/>
            <person name="Floch G.L."/>
            <person name="Makela M.R."/>
            <person name="Henrissat B."/>
            <person name="Grigoriev I.V."/>
            <person name="Crouch J.A."/>
            <person name="De Vries R.P."/>
            <person name="Sukno S.A."/>
            <person name="Thon M.R."/>
        </authorList>
    </citation>
    <scope>NUCLEOTIDE SEQUENCE</scope>
    <source>
        <strain evidence="2">CBS 102054</strain>
    </source>
</reference>
<protein>
    <submittedName>
        <fullName evidence="2">Uncharacterized protein</fullName>
    </submittedName>
</protein>
<proteinExistence type="predicted"/>
<evidence type="ECO:0000256" key="1">
    <source>
        <dbReference type="SAM" id="MobiDB-lite"/>
    </source>
</evidence>